<evidence type="ECO:0000256" key="1">
    <source>
        <dbReference type="SAM" id="MobiDB-lite"/>
    </source>
</evidence>
<proteinExistence type="predicted"/>
<dbReference type="Proteomes" id="UP000007635">
    <property type="component" value="Chromosome VI"/>
</dbReference>
<dbReference type="AlphaFoldDB" id="A0AAQ4R161"/>
<evidence type="ECO:0000313" key="3">
    <source>
        <dbReference type="Ensembl" id="ENSGACP00000057309.1"/>
    </source>
</evidence>
<dbReference type="InterPro" id="IPR005162">
    <property type="entry name" value="Retrotrans_gag_dom"/>
</dbReference>
<reference evidence="3" key="3">
    <citation type="submission" date="2025-09" db="UniProtKB">
        <authorList>
            <consortium name="Ensembl"/>
        </authorList>
    </citation>
    <scope>IDENTIFICATION</scope>
</reference>
<feature type="domain" description="Retrotransposon gag" evidence="2">
    <location>
        <begin position="2"/>
        <end position="58"/>
    </location>
</feature>
<dbReference type="Gene3D" id="3.10.10.10">
    <property type="entry name" value="HIV Type 1 Reverse Transcriptase, subunit A, domain 1"/>
    <property type="match status" value="1"/>
</dbReference>
<dbReference type="SUPFAM" id="SSF56672">
    <property type="entry name" value="DNA/RNA polymerases"/>
    <property type="match status" value="1"/>
</dbReference>
<feature type="compositionally biased region" description="Basic and acidic residues" evidence="1">
    <location>
        <begin position="91"/>
        <end position="100"/>
    </location>
</feature>
<dbReference type="InterPro" id="IPR032567">
    <property type="entry name" value="RTL1-rel"/>
</dbReference>
<dbReference type="PANTHER" id="PTHR15503:SF36">
    <property type="entry name" value="RETROTRANSPOSON GAG-LIKE PROTEIN 5"/>
    <property type="match status" value="1"/>
</dbReference>
<dbReference type="InterPro" id="IPR043128">
    <property type="entry name" value="Rev_trsase/Diguanyl_cyclase"/>
</dbReference>
<protein>
    <recommendedName>
        <fullName evidence="2">Retrotransposon gag domain-containing protein</fullName>
    </recommendedName>
</protein>
<dbReference type="CDD" id="cd00303">
    <property type="entry name" value="retropepsin_like"/>
    <property type="match status" value="1"/>
</dbReference>
<accession>A0AAQ4R161</accession>
<dbReference type="GeneTree" id="ENSGT00940000171189"/>
<dbReference type="Ensembl" id="ENSGACT00000058647.1">
    <property type="protein sequence ID" value="ENSGACP00000057309.1"/>
    <property type="gene ID" value="ENSGACG00000034047.1"/>
</dbReference>
<dbReference type="InterPro" id="IPR021109">
    <property type="entry name" value="Peptidase_aspartic_dom_sf"/>
</dbReference>
<feature type="region of interest" description="Disordered" evidence="1">
    <location>
        <begin position="91"/>
        <end position="153"/>
    </location>
</feature>
<organism evidence="3 4">
    <name type="scientific">Gasterosteus aculeatus aculeatus</name>
    <name type="common">three-spined stickleback</name>
    <dbReference type="NCBI Taxonomy" id="481459"/>
    <lineage>
        <taxon>Eukaryota</taxon>
        <taxon>Metazoa</taxon>
        <taxon>Chordata</taxon>
        <taxon>Craniata</taxon>
        <taxon>Vertebrata</taxon>
        <taxon>Euteleostomi</taxon>
        <taxon>Actinopterygii</taxon>
        <taxon>Neopterygii</taxon>
        <taxon>Teleostei</taxon>
        <taxon>Neoteleostei</taxon>
        <taxon>Acanthomorphata</taxon>
        <taxon>Eupercaria</taxon>
        <taxon>Perciformes</taxon>
        <taxon>Cottioidei</taxon>
        <taxon>Gasterosteales</taxon>
        <taxon>Gasterosteidae</taxon>
        <taxon>Gasterosteus</taxon>
    </lineage>
</organism>
<reference evidence="3 4" key="1">
    <citation type="journal article" date="2021" name="G3 (Bethesda)">
        <title>Improved contiguity of the threespine stickleback genome using long-read sequencing.</title>
        <authorList>
            <person name="Nath S."/>
            <person name="Shaw D.E."/>
            <person name="White M.A."/>
        </authorList>
    </citation>
    <scope>NUCLEOTIDE SEQUENCE [LARGE SCALE GENOMIC DNA]</scope>
    <source>
        <strain evidence="3 4">Lake Benthic</strain>
    </source>
</reference>
<keyword evidence="4" id="KW-1185">Reference proteome</keyword>
<reference evidence="3" key="2">
    <citation type="submission" date="2025-08" db="UniProtKB">
        <authorList>
            <consortium name="Ensembl"/>
        </authorList>
    </citation>
    <scope>IDENTIFICATION</scope>
</reference>
<dbReference type="Gene3D" id="2.40.70.10">
    <property type="entry name" value="Acid Proteases"/>
    <property type="match status" value="1"/>
</dbReference>
<sequence>MRELFEHPVRGKDASKRLCSLRQGSRSVAEYVIDFRTLTVEAGWNEESLQAVFHQGLSEQIKDELISYPEPSDLDKLVALSIRIDNRCRERGGERRERFSNHSPRRQPSKSGNGAELGSRATFQWTKEEQRSSDSEPMQVGRHGLSVEERQHRRADDSFMDADLVEQLGLSEEGLPEAIEATTLNGDLLARITKRTGPVNMRISGNHSEVISCFILHSPRAPLVLGYPWLREHNPTIDWTTGKDGDSPPPDMSMVPDAYHDLQEVFSKQKALSLPPHRPYDCAINLTPGATYPKGRLYSISKPVREAMESYIRDSLAAGLIRPSSPLGAGFFFVSKKDGSLRPCIDYRGLNDITIKNKYPLPLMSSAFDSLQGETIFT</sequence>
<dbReference type="PANTHER" id="PTHR15503">
    <property type="entry name" value="LDOC1 RELATED"/>
    <property type="match status" value="1"/>
</dbReference>
<name>A0AAQ4R161_GASAC</name>
<evidence type="ECO:0000313" key="4">
    <source>
        <dbReference type="Proteomes" id="UP000007635"/>
    </source>
</evidence>
<evidence type="ECO:0000259" key="2">
    <source>
        <dbReference type="Pfam" id="PF03732"/>
    </source>
</evidence>
<dbReference type="Pfam" id="PF03732">
    <property type="entry name" value="Retrotrans_gag"/>
    <property type="match status" value="1"/>
</dbReference>
<dbReference type="Gene3D" id="3.30.70.270">
    <property type="match status" value="1"/>
</dbReference>
<dbReference type="InterPro" id="IPR043502">
    <property type="entry name" value="DNA/RNA_pol_sf"/>
</dbReference>